<proteinExistence type="predicted"/>
<accession>A0A1U7P3F8</accession>
<sequence>MTDPYELLEQQEDMDYGPERVAAAEEAVRLADLSGDGEASYDARIALVEAATMSGQAEKMFPAFAWCQHYAAQHPDEVDDFTLAWDHKWVLSAAQQFPQFPLGRVHELHASYAQYARKLGAGASSIPYMQMQLAMHTGDHAAAQRAFTVWQFAKDDLLSDCSACEAQTHAEYHLFMGDDAACLKQGQAILKKRMGCAEIPHLTYGTLLQPLLRQGEHELALGYAVKGRKMVEGNPDFLRTQAEHLEFLALTDPAAGLDWYARHLPWAEQSRERLSQMNYQAASALLFSKLEGETVTLALPPEAEGWQQGGEYSVSERLVLHLSKARSLAAQFDGRNGTPYYTQKLAQTLGEGA</sequence>
<dbReference type="RefSeq" id="WP_075830556.1">
    <property type="nucleotide sequence ID" value="NZ_MSTI01000022.1"/>
</dbReference>
<dbReference type="AlphaFoldDB" id="A0A1U7P3F8"/>
<dbReference type="EMBL" id="MSTI01000022">
    <property type="protein sequence ID" value="OLV19715.1"/>
    <property type="molecule type" value="Genomic_DNA"/>
</dbReference>
<dbReference type="STRING" id="249408.BOO71_0001933"/>
<reference evidence="1 2" key="1">
    <citation type="submission" date="2017-01" db="EMBL/GenBank/DDBJ databases">
        <title>Genome Analysis of Deinococcus marmoris KOPRI26562.</title>
        <authorList>
            <person name="Kim J.H."/>
            <person name="Oh H.-M."/>
        </authorList>
    </citation>
    <scope>NUCLEOTIDE SEQUENCE [LARGE SCALE GENOMIC DNA]</scope>
    <source>
        <strain evidence="1 2">KOPRI26562</strain>
    </source>
</reference>
<protein>
    <submittedName>
        <fullName evidence="1">Uncharacterized protein</fullName>
    </submittedName>
</protein>
<evidence type="ECO:0000313" key="2">
    <source>
        <dbReference type="Proteomes" id="UP000186607"/>
    </source>
</evidence>
<gene>
    <name evidence="1" type="ORF">BOO71_0001933</name>
</gene>
<evidence type="ECO:0000313" key="1">
    <source>
        <dbReference type="EMBL" id="OLV19715.1"/>
    </source>
</evidence>
<comment type="caution">
    <text evidence="1">The sequence shown here is derived from an EMBL/GenBank/DDBJ whole genome shotgun (WGS) entry which is preliminary data.</text>
</comment>
<dbReference type="OrthoDB" id="56388at2"/>
<name>A0A1U7P3F8_9DEIO</name>
<keyword evidence="2" id="KW-1185">Reference proteome</keyword>
<organism evidence="1 2">
    <name type="scientific">Deinococcus marmoris</name>
    <dbReference type="NCBI Taxonomy" id="249408"/>
    <lineage>
        <taxon>Bacteria</taxon>
        <taxon>Thermotogati</taxon>
        <taxon>Deinococcota</taxon>
        <taxon>Deinococci</taxon>
        <taxon>Deinococcales</taxon>
        <taxon>Deinococcaceae</taxon>
        <taxon>Deinococcus</taxon>
    </lineage>
</organism>
<dbReference type="Proteomes" id="UP000186607">
    <property type="component" value="Unassembled WGS sequence"/>
</dbReference>